<organism evidence="1">
    <name type="scientific">marine sediment metagenome</name>
    <dbReference type="NCBI Taxonomy" id="412755"/>
    <lineage>
        <taxon>unclassified sequences</taxon>
        <taxon>metagenomes</taxon>
        <taxon>ecological metagenomes</taxon>
    </lineage>
</organism>
<dbReference type="EMBL" id="BARS01055982">
    <property type="protein sequence ID" value="GAG50655.1"/>
    <property type="molecule type" value="Genomic_DNA"/>
</dbReference>
<comment type="caution">
    <text evidence="1">The sequence shown here is derived from an EMBL/GenBank/DDBJ whole genome shotgun (WGS) entry which is preliminary data.</text>
</comment>
<gene>
    <name evidence="1" type="ORF">S01H1_82565</name>
</gene>
<dbReference type="Gene3D" id="3.40.190.10">
    <property type="entry name" value="Periplasmic binding protein-like II"/>
    <property type="match status" value="1"/>
</dbReference>
<dbReference type="AlphaFoldDB" id="X0Y4H2"/>
<sequence>ILFSDPDYCATQGFVVAAGNPLGLHTFDDIAENSDAVLGVVSGGVEESYAEAAGVPGDRMTVFDTTVNIFEGLLDGRIDAVALTSITGNWQVKLLDDPSIEATEGFVPVIDGVEKFGCGGYGFRPENQALRDAFNEELKKMKQNDEILPIVEIFGFTAADVDQAKDVTVEDLTGGTE</sequence>
<accession>X0Y4H2</accession>
<evidence type="ECO:0000313" key="1">
    <source>
        <dbReference type="EMBL" id="GAG50655.1"/>
    </source>
</evidence>
<dbReference type="SUPFAM" id="SSF53850">
    <property type="entry name" value="Periplasmic binding protein-like II"/>
    <property type="match status" value="1"/>
</dbReference>
<name>X0Y4H2_9ZZZZ</name>
<feature type="non-terminal residue" evidence="1">
    <location>
        <position position="1"/>
    </location>
</feature>
<protein>
    <submittedName>
        <fullName evidence="1">Uncharacterized protein</fullName>
    </submittedName>
</protein>
<reference evidence="1" key="1">
    <citation type="journal article" date="2014" name="Front. Microbiol.">
        <title>High frequency of phylogenetically diverse reductive dehalogenase-homologous genes in deep subseafloor sedimentary metagenomes.</title>
        <authorList>
            <person name="Kawai M."/>
            <person name="Futagami T."/>
            <person name="Toyoda A."/>
            <person name="Takaki Y."/>
            <person name="Nishi S."/>
            <person name="Hori S."/>
            <person name="Arai W."/>
            <person name="Tsubouchi T."/>
            <person name="Morono Y."/>
            <person name="Uchiyama I."/>
            <person name="Ito T."/>
            <person name="Fujiyama A."/>
            <person name="Inagaki F."/>
            <person name="Takami H."/>
        </authorList>
    </citation>
    <scope>NUCLEOTIDE SEQUENCE</scope>
    <source>
        <strain evidence="1">Expedition CK06-06</strain>
    </source>
</reference>
<proteinExistence type="predicted"/>